<proteinExistence type="predicted"/>
<accession>A0ABR2DNJ4</accession>
<gene>
    <name evidence="1" type="ORF">V6N12_015575</name>
</gene>
<comment type="caution">
    <text evidence="1">The sequence shown here is derived from an EMBL/GenBank/DDBJ whole genome shotgun (WGS) entry which is preliminary data.</text>
</comment>
<keyword evidence="2" id="KW-1185">Reference proteome</keyword>
<dbReference type="EMBL" id="JBBPBM010000024">
    <property type="protein sequence ID" value="KAK8543001.1"/>
    <property type="molecule type" value="Genomic_DNA"/>
</dbReference>
<dbReference type="Proteomes" id="UP001472677">
    <property type="component" value="Unassembled WGS sequence"/>
</dbReference>
<evidence type="ECO:0000313" key="2">
    <source>
        <dbReference type="Proteomes" id="UP001472677"/>
    </source>
</evidence>
<name>A0ABR2DNJ4_9ROSI</name>
<protein>
    <submittedName>
        <fullName evidence="1">Uncharacterized protein</fullName>
    </submittedName>
</protein>
<sequence>MQNANQLASHYRAFLCILNKSNLSSTVKKIKKIWGIGFKTRKNEKCAPEVFVHLFFSPGADGSGNGNVVSEDSGMIVANDTQEFSSKRVVRNGFWILVDMASGRGICRGISKN</sequence>
<evidence type="ECO:0000313" key="1">
    <source>
        <dbReference type="EMBL" id="KAK8543001.1"/>
    </source>
</evidence>
<reference evidence="1 2" key="1">
    <citation type="journal article" date="2024" name="G3 (Bethesda)">
        <title>Genome assembly of Hibiscus sabdariffa L. provides insights into metabolisms of medicinal natural products.</title>
        <authorList>
            <person name="Kim T."/>
        </authorList>
    </citation>
    <scope>NUCLEOTIDE SEQUENCE [LARGE SCALE GENOMIC DNA]</scope>
    <source>
        <strain evidence="1">TK-2024</strain>
        <tissue evidence="1">Old leaves</tissue>
    </source>
</reference>
<organism evidence="1 2">
    <name type="scientific">Hibiscus sabdariffa</name>
    <name type="common">roselle</name>
    <dbReference type="NCBI Taxonomy" id="183260"/>
    <lineage>
        <taxon>Eukaryota</taxon>
        <taxon>Viridiplantae</taxon>
        <taxon>Streptophyta</taxon>
        <taxon>Embryophyta</taxon>
        <taxon>Tracheophyta</taxon>
        <taxon>Spermatophyta</taxon>
        <taxon>Magnoliopsida</taxon>
        <taxon>eudicotyledons</taxon>
        <taxon>Gunneridae</taxon>
        <taxon>Pentapetalae</taxon>
        <taxon>rosids</taxon>
        <taxon>malvids</taxon>
        <taxon>Malvales</taxon>
        <taxon>Malvaceae</taxon>
        <taxon>Malvoideae</taxon>
        <taxon>Hibiscus</taxon>
    </lineage>
</organism>